<keyword evidence="2" id="KW-1185">Reference proteome</keyword>
<dbReference type="Proteomes" id="UP000199126">
    <property type="component" value="Unassembled WGS sequence"/>
</dbReference>
<protein>
    <submittedName>
        <fullName evidence="1">Uncharacterized protein</fullName>
    </submittedName>
</protein>
<accession>A0A1H8T528</accession>
<dbReference type="AlphaFoldDB" id="A0A1H8T528"/>
<organism evidence="1 2">
    <name type="scientific">Halogranum amylolyticum</name>
    <dbReference type="NCBI Taxonomy" id="660520"/>
    <lineage>
        <taxon>Archaea</taxon>
        <taxon>Methanobacteriati</taxon>
        <taxon>Methanobacteriota</taxon>
        <taxon>Stenosarchaea group</taxon>
        <taxon>Halobacteria</taxon>
        <taxon>Halobacteriales</taxon>
        <taxon>Haloferacaceae</taxon>
    </lineage>
</organism>
<evidence type="ECO:0000313" key="1">
    <source>
        <dbReference type="EMBL" id="SEO86209.1"/>
    </source>
</evidence>
<evidence type="ECO:0000313" key="2">
    <source>
        <dbReference type="Proteomes" id="UP000199126"/>
    </source>
</evidence>
<name>A0A1H8T528_9EURY</name>
<sequence>MQFDCLYDTMFRAHFPDGDIECDHYELTEHGADLYDEDDVFLAFVPYTSLIALMNEEIDRDPEPSIAD</sequence>
<dbReference type="EMBL" id="FODV01000006">
    <property type="protein sequence ID" value="SEO86209.1"/>
    <property type="molecule type" value="Genomic_DNA"/>
</dbReference>
<proteinExistence type="predicted"/>
<reference evidence="2" key="1">
    <citation type="submission" date="2016-10" db="EMBL/GenBank/DDBJ databases">
        <authorList>
            <person name="Varghese N."/>
            <person name="Submissions S."/>
        </authorList>
    </citation>
    <scope>NUCLEOTIDE SEQUENCE [LARGE SCALE GENOMIC DNA]</scope>
    <source>
        <strain evidence="2">CGMCC 1.10121</strain>
    </source>
</reference>
<gene>
    <name evidence="1" type="ORF">SAMN04487948_10630</name>
</gene>